<reference evidence="3" key="1">
    <citation type="submission" date="2020-11" db="EMBL/GenBank/DDBJ databases">
        <authorList>
            <consortium name="DOE Joint Genome Institute"/>
            <person name="Ahrendt S."/>
            <person name="Riley R."/>
            <person name="Andreopoulos W."/>
            <person name="Labutti K."/>
            <person name="Pangilinan J."/>
            <person name="Ruiz-Duenas F.J."/>
            <person name="Barrasa J.M."/>
            <person name="Sanchez-Garcia M."/>
            <person name="Camarero S."/>
            <person name="Miyauchi S."/>
            <person name="Serrano A."/>
            <person name="Linde D."/>
            <person name="Babiker R."/>
            <person name="Drula E."/>
            <person name="Ayuso-Fernandez I."/>
            <person name="Pacheco R."/>
            <person name="Padilla G."/>
            <person name="Ferreira P."/>
            <person name="Barriuso J."/>
            <person name="Kellner H."/>
            <person name="Castanera R."/>
            <person name="Alfaro M."/>
            <person name="Ramirez L."/>
            <person name="Pisabarro A.G."/>
            <person name="Kuo A."/>
            <person name="Tritt A."/>
            <person name="Lipzen A."/>
            <person name="He G."/>
            <person name="Yan M."/>
            <person name="Ng V."/>
            <person name="Cullen D."/>
            <person name="Martin F."/>
            <person name="Rosso M.-N."/>
            <person name="Henrissat B."/>
            <person name="Hibbett D."/>
            <person name="Martinez A.T."/>
            <person name="Grigoriev I.V."/>
        </authorList>
    </citation>
    <scope>NUCLEOTIDE SEQUENCE</scope>
    <source>
        <strain evidence="3">CIRM-BRFM 674</strain>
    </source>
</reference>
<evidence type="ECO:0000313" key="4">
    <source>
        <dbReference type="Proteomes" id="UP000807469"/>
    </source>
</evidence>
<dbReference type="EMBL" id="MU155207">
    <property type="protein sequence ID" value="KAF9479705.1"/>
    <property type="molecule type" value="Genomic_DNA"/>
</dbReference>
<protein>
    <recommendedName>
        <fullName evidence="2">LYR motif-containing protein Cup1-like N-terminal domain-containing protein</fullName>
    </recommendedName>
</protein>
<gene>
    <name evidence="3" type="ORF">BDN70DRAFT_932325</name>
</gene>
<evidence type="ECO:0000256" key="1">
    <source>
        <dbReference type="SAM" id="MobiDB-lite"/>
    </source>
</evidence>
<dbReference type="OrthoDB" id="198652at2759"/>
<feature type="compositionally biased region" description="Polar residues" evidence="1">
    <location>
        <begin position="259"/>
        <end position="268"/>
    </location>
</feature>
<organism evidence="3 4">
    <name type="scientific">Pholiota conissans</name>
    <dbReference type="NCBI Taxonomy" id="109636"/>
    <lineage>
        <taxon>Eukaryota</taxon>
        <taxon>Fungi</taxon>
        <taxon>Dikarya</taxon>
        <taxon>Basidiomycota</taxon>
        <taxon>Agaricomycotina</taxon>
        <taxon>Agaricomycetes</taxon>
        <taxon>Agaricomycetidae</taxon>
        <taxon>Agaricales</taxon>
        <taxon>Agaricineae</taxon>
        <taxon>Strophariaceae</taxon>
        <taxon>Pholiota</taxon>
    </lineage>
</organism>
<comment type="caution">
    <text evidence="3">The sequence shown here is derived from an EMBL/GenBank/DDBJ whole genome shotgun (WGS) entry which is preliminary data.</text>
</comment>
<sequence length="378" mass="42132">MPPTALCSLYRAYLRAVRRLPHHYLRYFFQIRARDDVDAVAALADPARQLRKINDVARRVRRLQRATARDAKAFQRILALAYGRTGKLRWELLHPMLTDPTAPPPAPIIPALPRTAPPVYPPELKHLLTVPTLKHKKALTASELAKPRILPDRADPTSPDALLFGPFSKRLEANLRKRAYDLALKRVQPPLEVTVRSDDGLNGTDLVVLDAVRTNVYPRPLAMQGLGLMRDINDLIGNTTSIPPPTPRRARQAAPLNEPASNQLNDTGQTKMHPFRWVRRRYRNLLASIPQLTYNVTHLPSGIRGGFVVETPPHSIHPNHRSSHYNPPADAVSLAWVASNPASSSTPTPSPSDLKSESKNVNSRKCNENTGSNSLNKQ</sequence>
<dbReference type="Pfam" id="PF20263">
    <property type="entry name" value="LYRM2-like"/>
    <property type="match status" value="1"/>
</dbReference>
<proteinExistence type="predicted"/>
<name>A0A9P5Z4D3_9AGAR</name>
<accession>A0A9P5Z4D3</accession>
<feature type="domain" description="LYR motif-containing protein Cup1-like N-terminal" evidence="2">
    <location>
        <begin position="9"/>
        <end position="93"/>
    </location>
</feature>
<evidence type="ECO:0000259" key="2">
    <source>
        <dbReference type="Pfam" id="PF20263"/>
    </source>
</evidence>
<evidence type="ECO:0000313" key="3">
    <source>
        <dbReference type="EMBL" id="KAF9479705.1"/>
    </source>
</evidence>
<dbReference type="InterPro" id="IPR046896">
    <property type="entry name" value="Cup1-like_N"/>
</dbReference>
<feature type="compositionally biased region" description="Polar residues" evidence="1">
    <location>
        <begin position="359"/>
        <end position="378"/>
    </location>
</feature>
<dbReference type="AlphaFoldDB" id="A0A9P5Z4D3"/>
<keyword evidence="4" id="KW-1185">Reference proteome</keyword>
<feature type="region of interest" description="Disordered" evidence="1">
    <location>
        <begin position="339"/>
        <end position="378"/>
    </location>
</feature>
<feature type="region of interest" description="Disordered" evidence="1">
    <location>
        <begin position="238"/>
        <end position="268"/>
    </location>
</feature>
<dbReference type="Proteomes" id="UP000807469">
    <property type="component" value="Unassembled WGS sequence"/>
</dbReference>